<gene>
    <name evidence="1" type="ORF">G3M78_08365</name>
</gene>
<dbReference type="Pfam" id="PF12224">
    <property type="entry name" value="Amidoligase_2"/>
    <property type="match status" value="1"/>
</dbReference>
<dbReference type="Proteomes" id="UP000594464">
    <property type="component" value="Chromosome"/>
</dbReference>
<accession>A0A7T0G3M2</accession>
<evidence type="ECO:0000313" key="1">
    <source>
        <dbReference type="EMBL" id="QPJ65401.1"/>
    </source>
</evidence>
<dbReference type="AlphaFoldDB" id="A0A7T0G3M2"/>
<name>A0A7T0G3M2_9BACT</name>
<keyword evidence="1" id="KW-0436">Ligase</keyword>
<dbReference type="GO" id="GO:0016874">
    <property type="term" value="F:ligase activity"/>
    <property type="evidence" value="ECO:0007669"/>
    <property type="project" value="UniProtKB-KW"/>
</dbReference>
<proteinExistence type="predicted"/>
<protein>
    <submittedName>
        <fullName evidence="1">Amidoligase enzyme</fullName>
    </submittedName>
</protein>
<dbReference type="EMBL" id="CP048620">
    <property type="protein sequence ID" value="QPJ65401.1"/>
    <property type="molecule type" value="Genomic_DNA"/>
</dbReference>
<organism evidence="1 2">
    <name type="scientific">Candidatus Nitrohelix vancouverensis</name>
    <dbReference type="NCBI Taxonomy" id="2705534"/>
    <lineage>
        <taxon>Bacteria</taxon>
        <taxon>Pseudomonadati</taxon>
        <taxon>Nitrospinota/Tectimicrobiota group</taxon>
        <taxon>Nitrospinota</taxon>
        <taxon>Nitrospinia</taxon>
        <taxon>Nitrospinales</taxon>
        <taxon>Nitrospinaceae</taxon>
        <taxon>Candidatus Nitrohelix</taxon>
    </lineage>
</organism>
<dbReference type="InterPro" id="IPR022025">
    <property type="entry name" value="Amidoligase_2"/>
</dbReference>
<evidence type="ECO:0000313" key="2">
    <source>
        <dbReference type="Proteomes" id="UP000594464"/>
    </source>
</evidence>
<dbReference type="KEGG" id="nva:G3M78_08365"/>
<reference evidence="2" key="1">
    <citation type="submission" date="2020-02" db="EMBL/GenBank/DDBJ databases">
        <title>Genomic and physiological characterization of two novel Nitrospinaceae genera.</title>
        <authorList>
            <person name="Mueller A.J."/>
            <person name="Jung M.-Y."/>
            <person name="Strachan C.R."/>
            <person name="Herbold C.W."/>
            <person name="Kirkegaard R.H."/>
            <person name="Daims H."/>
        </authorList>
    </citation>
    <scope>NUCLEOTIDE SEQUENCE [LARGE SCALE GENOMIC DNA]</scope>
</reference>
<sequence>MKNSFIQPPRLLNDSGEMRKVGFELEFAAQDCLMIAEKVREIYGGDLEKLNQHYYKIIDTDLGDFSVQLDTQIVHPDNVDPNGSEAGVIDNFFNVEAKEKLCELIGDVGKVVVPYEVVTAPIPLDRLDELNVLIEALQALGAEGTDESFFYAFGVHINPEAPSLKSESILRHLQAFLLLSDWLHEVMNIDLARRISPYINTFPRSYAKRVLSPGYTPDRDQLIEDYLAENPTRNRELDFLPLFTHVEADFVQERLDDGLTSARPTYHYRLPDCRLNDADWSLSLEWNFWVQVERLADDPVALRTLGDAYLEHFETLIPGDWGIEVEKWMEQKNDR</sequence>